<keyword evidence="5 7" id="KW-0288">FMN</keyword>
<comment type="function">
    <text evidence="7">Low-potential electron donor to a number of redox enzymes.</text>
</comment>
<feature type="domain" description="Flavodoxin-like" evidence="8">
    <location>
        <begin position="4"/>
        <end position="141"/>
    </location>
</feature>
<evidence type="ECO:0000256" key="2">
    <source>
        <dbReference type="ARBA" id="ARBA00005267"/>
    </source>
</evidence>
<evidence type="ECO:0000256" key="5">
    <source>
        <dbReference type="ARBA" id="ARBA00022643"/>
    </source>
</evidence>
<dbReference type="AlphaFoldDB" id="A0A6N2V4T8"/>
<comment type="similarity">
    <text evidence="2 7">Belongs to the flavodoxin family.</text>
</comment>
<keyword evidence="4 7" id="KW-0285">Flavoprotein</keyword>
<dbReference type="SUPFAM" id="SSF52218">
    <property type="entry name" value="Flavoproteins"/>
    <property type="match status" value="1"/>
</dbReference>
<dbReference type="PROSITE" id="PS00201">
    <property type="entry name" value="FLAVODOXIN"/>
    <property type="match status" value="1"/>
</dbReference>
<dbReference type="InterPro" id="IPR008254">
    <property type="entry name" value="Flavodoxin/NO_synth"/>
</dbReference>
<keyword evidence="6 7" id="KW-0249">Electron transport</keyword>
<evidence type="ECO:0000256" key="7">
    <source>
        <dbReference type="RuleBase" id="RU367037"/>
    </source>
</evidence>
<sequence length="141" mass="15048">MSKINVVYWSQTGNTEEMAEAIGKGITQAGGEAVVSEVSAISPDALKDENVFALGCPAMGAEVLEEAEMEPFVEAVESFVAGKKIALFGSYGWGDGEWMRDWVERMQNAGAEIVNGEGLICQEAPDDEVLAACEELGKQLV</sequence>
<evidence type="ECO:0000256" key="3">
    <source>
        <dbReference type="ARBA" id="ARBA00022448"/>
    </source>
</evidence>
<evidence type="ECO:0000256" key="1">
    <source>
        <dbReference type="ARBA" id="ARBA00001917"/>
    </source>
</evidence>
<keyword evidence="3 7" id="KW-0813">Transport</keyword>
<accession>A0A6N2V4T8</accession>
<evidence type="ECO:0000313" key="9">
    <source>
        <dbReference type="EMBL" id="VYT25419.1"/>
    </source>
</evidence>
<dbReference type="GO" id="GO:0010181">
    <property type="term" value="F:FMN binding"/>
    <property type="evidence" value="ECO:0007669"/>
    <property type="project" value="UniProtKB-UniRule"/>
</dbReference>
<evidence type="ECO:0000256" key="4">
    <source>
        <dbReference type="ARBA" id="ARBA00022630"/>
    </source>
</evidence>
<dbReference type="InterPro" id="IPR001226">
    <property type="entry name" value="Flavodoxin_CS"/>
</dbReference>
<proteinExistence type="inferred from homology"/>
<dbReference type="NCBIfam" id="TIGR01753">
    <property type="entry name" value="flav_short"/>
    <property type="match status" value="1"/>
</dbReference>
<name>A0A6N2V4T8_9FIRM</name>
<dbReference type="Gene3D" id="3.40.50.360">
    <property type="match status" value="1"/>
</dbReference>
<reference evidence="9" key="1">
    <citation type="submission" date="2019-11" db="EMBL/GenBank/DDBJ databases">
        <authorList>
            <person name="Feng L."/>
        </authorList>
    </citation>
    <scope>NUCLEOTIDE SEQUENCE</scope>
    <source>
        <strain evidence="9">CnexileLFYP112</strain>
    </source>
</reference>
<dbReference type="InterPro" id="IPR010087">
    <property type="entry name" value="Flav_short"/>
</dbReference>
<dbReference type="PROSITE" id="PS50902">
    <property type="entry name" value="FLAVODOXIN_LIKE"/>
    <property type="match status" value="1"/>
</dbReference>
<dbReference type="InterPro" id="IPR029039">
    <property type="entry name" value="Flavoprotein-like_sf"/>
</dbReference>
<protein>
    <recommendedName>
        <fullName evidence="7">Flavodoxin</fullName>
    </recommendedName>
</protein>
<dbReference type="Pfam" id="PF00258">
    <property type="entry name" value="Flavodoxin_1"/>
    <property type="match status" value="1"/>
</dbReference>
<dbReference type="PANTHER" id="PTHR43717">
    <property type="entry name" value="ANAEROBIC NITRIC OXIDE REDUCTASE FLAVORUBREDOXIN"/>
    <property type="match status" value="1"/>
</dbReference>
<dbReference type="EMBL" id="CACRTG010000021">
    <property type="protein sequence ID" value="VYT25419.1"/>
    <property type="molecule type" value="Genomic_DNA"/>
</dbReference>
<dbReference type="GO" id="GO:0016651">
    <property type="term" value="F:oxidoreductase activity, acting on NAD(P)H"/>
    <property type="evidence" value="ECO:0007669"/>
    <property type="project" value="UniProtKB-ARBA"/>
</dbReference>
<dbReference type="PANTHER" id="PTHR43717:SF1">
    <property type="entry name" value="ANAEROBIC NITRIC OXIDE REDUCTASE FLAVORUBREDOXIN"/>
    <property type="match status" value="1"/>
</dbReference>
<comment type="cofactor">
    <cofactor evidence="1 7">
        <name>FMN</name>
        <dbReference type="ChEBI" id="CHEBI:58210"/>
    </cofactor>
</comment>
<organism evidence="9">
    <name type="scientific">[Clostridium] nexile</name>
    <dbReference type="NCBI Taxonomy" id="29361"/>
    <lineage>
        <taxon>Bacteria</taxon>
        <taxon>Bacillati</taxon>
        <taxon>Bacillota</taxon>
        <taxon>Clostridia</taxon>
        <taxon>Lachnospirales</taxon>
        <taxon>Lachnospiraceae</taxon>
        <taxon>Tyzzerella</taxon>
    </lineage>
</organism>
<evidence type="ECO:0000256" key="6">
    <source>
        <dbReference type="ARBA" id="ARBA00022982"/>
    </source>
</evidence>
<evidence type="ECO:0000259" key="8">
    <source>
        <dbReference type="PROSITE" id="PS50902"/>
    </source>
</evidence>
<dbReference type="GO" id="GO:0009055">
    <property type="term" value="F:electron transfer activity"/>
    <property type="evidence" value="ECO:0007669"/>
    <property type="project" value="UniProtKB-UniRule"/>
</dbReference>
<gene>
    <name evidence="9" type="ORF">CNLFYP112_02504</name>
</gene>